<dbReference type="Proteomes" id="UP000436181">
    <property type="component" value="Unassembled WGS sequence"/>
</dbReference>
<gene>
    <name evidence="2" type="ORF">F8377_05640</name>
</gene>
<feature type="signal peptide" evidence="1">
    <location>
        <begin position="1"/>
        <end position="23"/>
    </location>
</feature>
<organism evidence="2 3">
    <name type="scientific">Corynebacterium zhongnanshanii</name>
    <dbReference type="NCBI Taxonomy" id="2768834"/>
    <lineage>
        <taxon>Bacteria</taxon>
        <taxon>Bacillati</taxon>
        <taxon>Actinomycetota</taxon>
        <taxon>Actinomycetes</taxon>
        <taxon>Mycobacteriales</taxon>
        <taxon>Corynebacteriaceae</taxon>
        <taxon>Corynebacterium</taxon>
    </lineage>
</organism>
<dbReference type="EMBL" id="WBZJ01000002">
    <property type="protein sequence ID" value="KAB3520732.1"/>
    <property type="molecule type" value="Genomic_DNA"/>
</dbReference>
<sequence length="419" mass="44154">MLLKNSKTLAALFVCGAMLVACGDSEEPSSPVEESGTVVKHRLDQTPGEQLAGAAPLMALVSSGSTAQVQGFSSEGKPVADVSTQVAAVKDSRLERFADGYAVADKNAIAVLNSSGTRVKALPVPEVDENAALAASDSSPHFSTTIMAFDLPPEDGGTADRTRIAKLHSASGQGSGDINNRVITRKADITSLTACDDGSALWLEFKPSTLVGNSGAGVASLVTWTEENGVETYPIDYEFAARPWDINQLDCERKHHRLVADDGSGGVINLGIQKDGPRYKVAGKRPVKKANSDDIDGSYGAINGDMLTTINDKGTVTVIDMYKGEVASSVEFSQHYMDRRNLTATSADGAYVYALFGGASESAEDGSSRASAVIMDFNQPSCRRNIELEVPASSTVTSAFMQVTDSEKAIKPPCQADRS</sequence>
<reference evidence="2 3" key="1">
    <citation type="submission" date="2019-10" db="EMBL/GenBank/DDBJ databases">
        <title>Corynebacterium sp novel species isolated from the respiratory tract of Marmot.</title>
        <authorList>
            <person name="Zhang G."/>
        </authorList>
    </citation>
    <scope>NUCLEOTIDE SEQUENCE [LARGE SCALE GENOMIC DNA]</scope>
    <source>
        <strain evidence="2 3">336</strain>
    </source>
</reference>
<comment type="caution">
    <text evidence="2">The sequence shown here is derived from an EMBL/GenBank/DDBJ whole genome shotgun (WGS) entry which is preliminary data.</text>
</comment>
<dbReference type="RefSeq" id="WP_151844317.1">
    <property type="nucleotide sequence ID" value="NZ_WBZJ01000002.1"/>
</dbReference>
<proteinExistence type="predicted"/>
<feature type="chain" id="PRO_5045474457" evidence="1">
    <location>
        <begin position="24"/>
        <end position="419"/>
    </location>
</feature>
<keyword evidence="1" id="KW-0732">Signal</keyword>
<evidence type="ECO:0000256" key="1">
    <source>
        <dbReference type="SAM" id="SignalP"/>
    </source>
</evidence>
<dbReference type="PROSITE" id="PS51257">
    <property type="entry name" value="PROKAR_LIPOPROTEIN"/>
    <property type="match status" value="1"/>
</dbReference>
<name>A0ABQ6VCT4_9CORY</name>
<protein>
    <submittedName>
        <fullName evidence="2">Uncharacterized protein</fullName>
    </submittedName>
</protein>
<keyword evidence="3" id="KW-1185">Reference proteome</keyword>
<evidence type="ECO:0000313" key="3">
    <source>
        <dbReference type="Proteomes" id="UP000436181"/>
    </source>
</evidence>
<accession>A0ABQ6VCT4</accession>
<evidence type="ECO:0000313" key="2">
    <source>
        <dbReference type="EMBL" id="KAB3520732.1"/>
    </source>
</evidence>